<comment type="caution">
    <text evidence="2">The sequence shown here is derived from an EMBL/GenBank/DDBJ whole genome shotgun (WGS) entry which is preliminary data.</text>
</comment>
<protein>
    <submittedName>
        <fullName evidence="2">Uncharacterized protein</fullName>
    </submittedName>
</protein>
<dbReference type="EMBL" id="JAEINH010000009">
    <property type="protein sequence ID" value="MBI9115674.1"/>
    <property type="molecule type" value="Genomic_DNA"/>
</dbReference>
<evidence type="ECO:0000313" key="2">
    <source>
        <dbReference type="EMBL" id="MBI9115674.1"/>
    </source>
</evidence>
<feature type="region of interest" description="Disordered" evidence="1">
    <location>
        <begin position="270"/>
        <end position="293"/>
    </location>
</feature>
<evidence type="ECO:0000256" key="1">
    <source>
        <dbReference type="SAM" id="MobiDB-lite"/>
    </source>
</evidence>
<accession>A0A934IEX1</accession>
<evidence type="ECO:0000313" key="3">
    <source>
        <dbReference type="Proteomes" id="UP000602087"/>
    </source>
</evidence>
<keyword evidence="3" id="KW-1185">Reference proteome</keyword>
<name>A0A934IEX1_9MICO</name>
<dbReference type="AlphaFoldDB" id="A0A934IEX1"/>
<organism evidence="2 3">
    <name type="scientific">Sanguibacter suaedae</name>
    <dbReference type="NCBI Taxonomy" id="2795737"/>
    <lineage>
        <taxon>Bacteria</taxon>
        <taxon>Bacillati</taxon>
        <taxon>Actinomycetota</taxon>
        <taxon>Actinomycetes</taxon>
        <taxon>Micrococcales</taxon>
        <taxon>Sanguibacteraceae</taxon>
        <taxon>Sanguibacter</taxon>
    </lineage>
</organism>
<reference evidence="2" key="1">
    <citation type="submission" date="2020-12" db="EMBL/GenBank/DDBJ databases">
        <title>Sanguibacter suaedae sp. nov., isolated from Suaeda aralocaspica.</title>
        <authorList>
            <person name="Ma Q."/>
        </authorList>
    </citation>
    <scope>NUCLEOTIDE SEQUENCE</scope>
    <source>
        <strain evidence="2">YZGR15</strain>
    </source>
</reference>
<proteinExistence type="predicted"/>
<gene>
    <name evidence="2" type="ORF">JAV76_11680</name>
</gene>
<dbReference type="Proteomes" id="UP000602087">
    <property type="component" value="Unassembled WGS sequence"/>
</dbReference>
<sequence>MMCRLRDHIERIDNGAAYAADDLAVVLRALLAPAHGNDVLRRLEDSSGIDPSRILVTRQADTTAKFSVGSLPTRPGAEVHGAEWVPWRDWIQRPVVHTECQGASVTYSWAKFLSTYANKWGGAHLDRTVPTHLQLIDGWSFGGLLLSGYLLRSAGLVAWAHTHRALSQGKFRLGTASLSTEVDEKARLGVPGSIATDPRDQLALGELQWLTLTSEELAFHLYVDPSQPVSARMAPSAIPFEMTFKPSDVTREPPVRNEVRQVAPKNVVAAADSSRSLRMSGRITAPPTSNVTE</sequence>